<dbReference type="InterPro" id="IPR038312">
    <property type="entry name" value="DUF5063_sf"/>
</dbReference>
<gene>
    <name evidence="1" type="ORF">GCM10022263_00340</name>
</gene>
<organism evidence="1 2">
    <name type="scientific">Nocardioides daeguensis</name>
    <dbReference type="NCBI Taxonomy" id="908359"/>
    <lineage>
        <taxon>Bacteria</taxon>
        <taxon>Bacillati</taxon>
        <taxon>Actinomycetota</taxon>
        <taxon>Actinomycetes</taxon>
        <taxon>Propionibacteriales</taxon>
        <taxon>Nocardioidaceae</taxon>
        <taxon>Nocardioides</taxon>
    </lineage>
</organism>
<dbReference type="Pfam" id="PF16702">
    <property type="entry name" value="DUF5063"/>
    <property type="match status" value="1"/>
</dbReference>
<reference evidence="2" key="1">
    <citation type="journal article" date="2019" name="Int. J. Syst. Evol. Microbiol.">
        <title>The Global Catalogue of Microorganisms (GCM) 10K type strain sequencing project: providing services to taxonomists for standard genome sequencing and annotation.</title>
        <authorList>
            <consortium name="The Broad Institute Genomics Platform"/>
            <consortium name="The Broad Institute Genome Sequencing Center for Infectious Disease"/>
            <person name="Wu L."/>
            <person name="Ma J."/>
        </authorList>
    </citation>
    <scope>NUCLEOTIDE SEQUENCE [LARGE SCALE GENOMIC DNA]</scope>
    <source>
        <strain evidence="2">JCM 17460</strain>
    </source>
</reference>
<dbReference type="EMBL" id="BAABBB010000001">
    <property type="protein sequence ID" value="GAA3516616.1"/>
    <property type="molecule type" value="Genomic_DNA"/>
</dbReference>
<evidence type="ECO:0000313" key="1">
    <source>
        <dbReference type="EMBL" id="GAA3516616.1"/>
    </source>
</evidence>
<evidence type="ECO:0000313" key="2">
    <source>
        <dbReference type="Proteomes" id="UP001500301"/>
    </source>
</evidence>
<sequence length="218" mass="23279">MNGNMSDNSTATEKLPGLAALEALIAVETETVRFADDIAASVRSFLDGLRVVAAQATGGQAVSLLLLQISQIALTGARLGVHRDFAPRDEYQPDDGPDPDLDELRLQLAKLLGNLDTYSYVFDPYAPEIVEGLLSDDLTSIAADLAVGVRHHEAGDVEEALWWWQFSYVSSWGALAGSAMKALLSVVAHDRLDVDLDTTQELALVEAAAAVLDSAENA</sequence>
<dbReference type="InterPro" id="IPR032025">
    <property type="entry name" value="DUF5063"/>
</dbReference>
<keyword evidence="2" id="KW-1185">Reference proteome</keyword>
<comment type="caution">
    <text evidence="1">The sequence shown here is derived from an EMBL/GenBank/DDBJ whole genome shotgun (WGS) entry which is preliminary data.</text>
</comment>
<dbReference type="Gene3D" id="1.20.120.1550">
    <property type="entry name" value="Protein of unknown function DUF5063"/>
    <property type="match status" value="1"/>
</dbReference>
<proteinExistence type="predicted"/>
<accession>A0ABP6USG3</accession>
<protein>
    <submittedName>
        <fullName evidence="1">DUF5063 domain-containing protein</fullName>
    </submittedName>
</protein>
<name>A0ABP6USG3_9ACTN</name>
<dbReference type="Proteomes" id="UP001500301">
    <property type="component" value="Unassembled WGS sequence"/>
</dbReference>